<protein>
    <submittedName>
        <fullName evidence="2">Uncharacterized protein</fullName>
    </submittedName>
</protein>
<gene>
    <name evidence="2" type="ORF">AYO21_12115</name>
</gene>
<sequence length="328" mass="34747">MSDLSGQQGDLGQSSKGPAKPNTNDEVNNEGHGLPFIFKASKSDVFDQGQSSKGPVKPNTIDEVNIEGRGLPFMFKAPKSDVSYPGQSSKSPVKPNTIDEVNHEAKAPKSDVSDPGQSPADTKSKSADAGPQAARLSDPFISPSKGKGKRNKGKGRATERDAGPMKVARGSFMPLPPLPSKGKGKARDAGSMNVPPRWINGAEPWVYRLASSLMDVRAYQNKVTTRTGEPSEWFHDVMNSIVDGMGEREAQRRAAEATEGVSTEEAKDNGQASGYNGEPSGFNSRPSGFDGQAPGYNGEPSGFNSRPSRFKEAEDNGDASGSEEEASG</sequence>
<reference evidence="2 3" key="1">
    <citation type="submission" date="2016-03" db="EMBL/GenBank/DDBJ databases">
        <title>Draft genome sequence of the Fonsecaea monophora CBS 269.37.</title>
        <authorList>
            <person name="Bombassaro A."/>
            <person name="Vinicius W.A."/>
            <person name="De Hoog S."/>
            <person name="Sun J."/>
            <person name="Souza E.M."/>
            <person name="Raittz R.T."/>
            <person name="Costa F."/>
            <person name="Leao A.C."/>
            <person name="Tadra-Sfeir M.Z."/>
            <person name="Baura V."/>
            <person name="Balsanelli E."/>
            <person name="Pedrosa F.O."/>
            <person name="Moreno L.F."/>
            <person name="Steffens M.B."/>
            <person name="Xi L."/>
            <person name="Bocca A.L."/>
            <person name="Felipe M.S."/>
            <person name="Teixeira M."/>
            <person name="Telles Filho F.Q."/>
            <person name="Azevedo C.M."/>
            <person name="Gomes R."/>
            <person name="Vicente V.A."/>
        </authorList>
    </citation>
    <scope>NUCLEOTIDE SEQUENCE [LARGE SCALE GENOMIC DNA]</scope>
    <source>
        <strain evidence="2 3">CBS 269.37</strain>
    </source>
</reference>
<feature type="region of interest" description="Disordered" evidence="1">
    <location>
        <begin position="1"/>
        <end position="199"/>
    </location>
</feature>
<feature type="compositionally biased region" description="Basic residues" evidence="1">
    <location>
        <begin position="146"/>
        <end position="155"/>
    </location>
</feature>
<dbReference type="RefSeq" id="XP_022505743.1">
    <property type="nucleotide sequence ID" value="XM_022661946.1"/>
</dbReference>
<evidence type="ECO:0000313" key="2">
    <source>
        <dbReference type="EMBL" id="OAG33791.1"/>
    </source>
</evidence>
<dbReference type="EMBL" id="LVKK01000232">
    <property type="protein sequence ID" value="OAG33791.1"/>
    <property type="molecule type" value="Genomic_DNA"/>
</dbReference>
<feature type="compositionally biased region" description="Basic and acidic residues" evidence="1">
    <location>
        <begin position="100"/>
        <end position="112"/>
    </location>
</feature>
<organism evidence="2 3">
    <name type="scientific">Fonsecaea monophora</name>
    <dbReference type="NCBI Taxonomy" id="254056"/>
    <lineage>
        <taxon>Eukaryota</taxon>
        <taxon>Fungi</taxon>
        <taxon>Dikarya</taxon>
        <taxon>Ascomycota</taxon>
        <taxon>Pezizomycotina</taxon>
        <taxon>Eurotiomycetes</taxon>
        <taxon>Chaetothyriomycetidae</taxon>
        <taxon>Chaetothyriales</taxon>
        <taxon>Herpotrichiellaceae</taxon>
        <taxon>Fonsecaea</taxon>
    </lineage>
</organism>
<evidence type="ECO:0000256" key="1">
    <source>
        <dbReference type="SAM" id="MobiDB-lite"/>
    </source>
</evidence>
<dbReference type="AlphaFoldDB" id="A0A177EQR4"/>
<proteinExistence type="predicted"/>
<name>A0A177EQR4_9EURO</name>
<evidence type="ECO:0000313" key="3">
    <source>
        <dbReference type="Proteomes" id="UP000077002"/>
    </source>
</evidence>
<feature type="compositionally biased region" description="Polar residues" evidence="1">
    <location>
        <begin position="1"/>
        <end position="26"/>
    </location>
</feature>
<accession>A0A177EQR4</accession>
<feature type="compositionally biased region" description="Basic and acidic residues" evidence="1">
    <location>
        <begin position="245"/>
        <end position="256"/>
    </location>
</feature>
<dbReference type="Proteomes" id="UP000077002">
    <property type="component" value="Unassembled WGS sequence"/>
</dbReference>
<comment type="caution">
    <text evidence="2">The sequence shown here is derived from an EMBL/GenBank/DDBJ whole genome shotgun (WGS) entry which is preliminary data.</text>
</comment>
<feature type="region of interest" description="Disordered" evidence="1">
    <location>
        <begin position="244"/>
        <end position="328"/>
    </location>
</feature>
<dbReference type="GeneID" id="34607173"/>
<feature type="compositionally biased region" description="Acidic residues" evidence="1">
    <location>
        <begin position="315"/>
        <end position="328"/>
    </location>
</feature>
<keyword evidence="3" id="KW-1185">Reference proteome</keyword>